<evidence type="ECO:0000313" key="4">
    <source>
        <dbReference type="Proteomes" id="UP000474757"/>
    </source>
</evidence>
<feature type="domain" description="PRC-barrel" evidence="2">
    <location>
        <begin position="53"/>
        <end position="119"/>
    </location>
</feature>
<evidence type="ECO:0000256" key="1">
    <source>
        <dbReference type="SAM" id="SignalP"/>
    </source>
</evidence>
<dbReference type="InterPro" id="IPR011033">
    <property type="entry name" value="PRC_barrel-like_sf"/>
</dbReference>
<dbReference type="RefSeq" id="WP_163893401.1">
    <property type="nucleotide sequence ID" value="NZ_JAAFYS010000002.1"/>
</dbReference>
<dbReference type="Gene3D" id="2.30.30.240">
    <property type="entry name" value="PRC-barrel domain"/>
    <property type="match status" value="1"/>
</dbReference>
<protein>
    <submittedName>
        <fullName evidence="3">PRC-barrel domain containing protein</fullName>
    </submittedName>
</protein>
<dbReference type="Proteomes" id="UP000474757">
    <property type="component" value="Unassembled WGS sequence"/>
</dbReference>
<comment type="caution">
    <text evidence="3">The sequence shown here is derived from an EMBL/GenBank/DDBJ whole genome shotgun (WGS) entry which is preliminary data.</text>
</comment>
<evidence type="ECO:0000259" key="2">
    <source>
        <dbReference type="Pfam" id="PF05239"/>
    </source>
</evidence>
<keyword evidence="1" id="KW-0732">Signal</keyword>
<dbReference type="SUPFAM" id="SSF50346">
    <property type="entry name" value="PRC-barrel domain"/>
    <property type="match status" value="1"/>
</dbReference>
<feature type="chain" id="PRO_5025406828" evidence="1">
    <location>
        <begin position="19"/>
        <end position="134"/>
    </location>
</feature>
<name>A0A6B2JU44_9RHOB</name>
<organism evidence="3 4">
    <name type="scientific">Pseudoroseicyclus tamaricis</name>
    <dbReference type="NCBI Taxonomy" id="2705421"/>
    <lineage>
        <taxon>Bacteria</taxon>
        <taxon>Pseudomonadati</taxon>
        <taxon>Pseudomonadota</taxon>
        <taxon>Alphaproteobacteria</taxon>
        <taxon>Rhodobacterales</taxon>
        <taxon>Paracoccaceae</taxon>
        <taxon>Pseudoroseicyclus</taxon>
    </lineage>
</organism>
<keyword evidence="4" id="KW-1185">Reference proteome</keyword>
<proteinExistence type="predicted"/>
<feature type="signal peptide" evidence="1">
    <location>
        <begin position="1"/>
        <end position="18"/>
    </location>
</feature>
<dbReference type="Pfam" id="PF05239">
    <property type="entry name" value="PRC"/>
    <property type="match status" value="1"/>
</dbReference>
<accession>A0A6B2JU44</accession>
<dbReference type="InterPro" id="IPR027275">
    <property type="entry name" value="PRC-brl_dom"/>
</dbReference>
<dbReference type="EMBL" id="JAAGAB010000002">
    <property type="protein sequence ID" value="NDV01455.1"/>
    <property type="molecule type" value="Genomic_DNA"/>
</dbReference>
<evidence type="ECO:0000313" key="3">
    <source>
        <dbReference type="EMBL" id="NDV01455.1"/>
    </source>
</evidence>
<reference evidence="3 4" key="1">
    <citation type="submission" date="2020-02" db="EMBL/GenBank/DDBJ databases">
        <title>Pseudoroseicyclus tamarix, sp. nov., isolated from offshore sediment of a Tamarix chinensis forest.</title>
        <authorList>
            <person name="Gai Y."/>
        </authorList>
    </citation>
    <scope>NUCLEOTIDE SEQUENCE [LARGE SCALE GENOMIC DNA]</scope>
    <source>
        <strain evidence="3 4">CLL3-39</strain>
    </source>
</reference>
<gene>
    <name evidence="3" type="ORF">GZA08_10810</name>
</gene>
<dbReference type="AlphaFoldDB" id="A0A6B2JU44"/>
<sequence>MIGKGLFLALATTGVAAAAGIAPASLAPTDAAMAQSAATVPASELTFTGIDVDALVYAPVLDASHQQVGEVAELFIDGSGAISGAVIGLGGFFSQREVALDMADMDVLQAGPEGFIVRANFSEDSLNALPTFES</sequence>